<comment type="catalytic activity">
    <reaction evidence="4">
        <text>L-alanine = D-alanine</text>
        <dbReference type="Rhea" id="RHEA:20249"/>
        <dbReference type="ChEBI" id="CHEBI:57416"/>
        <dbReference type="ChEBI" id="CHEBI:57972"/>
        <dbReference type="EC" id="5.1.1.1"/>
    </reaction>
</comment>
<dbReference type="SUPFAM" id="SSF51419">
    <property type="entry name" value="PLP-binding barrel"/>
    <property type="match status" value="1"/>
</dbReference>
<dbReference type="PROSITE" id="PS00395">
    <property type="entry name" value="ALANINE_RACEMASE"/>
    <property type="match status" value="1"/>
</dbReference>
<evidence type="ECO:0000259" key="7">
    <source>
        <dbReference type="SMART" id="SM01005"/>
    </source>
</evidence>
<gene>
    <name evidence="8" type="ORF">A3A35_01765</name>
</gene>
<dbReference type="SUPFAM" id="SSF50621">
    <property type="entry name" value="Alanine racemase C-terminal domain-like"/>
    <property type="match status" value="1"/>
</dbReference>
<dbReference type="InterPro" id="IPR020622">
    <property type="entry name" value="Ala_racemase_pyridoxalP-BS"/>
</dbReference>
<dbReference type="Pfam" id="PF00842">
    <property type="entry name" value="Ala_racemase_C"/>
    <property type="match status" value="1"/>
</dbReference>
<feature type="binding site" evidence="4 6">
    <location>
        <position position="133"/>
    </location>
    <ligand>
        <name>substrate</name>
    </ligand>
</feature>
<dbReference type="HAMAP" id="MF_01201">
    <property type="entry name" value="Ala_racemase"/>
    <property type="match status" value="1"/>
</dbReference>
<dbReference type="FunFam" id="3.20.20.10:FF:000002">
    <property type="entry name" value="Alanine racemase"/>
    <property type="match status" value="1"/>
</dbReference>
<evidence type="ECO:0000256" key="2">
    <source>
        <dbReference type="ARBA" id="ARBA00022898"/>
    </source>
</evidence>
<dbReference type="Proteomes" id="UP000179115">
    <property type="component" value="Unassembled WGS sequence"/>
</dbReference>
<proteinExistence type="inferred from homology"/>
<dbReference type="Pfam" id="PF01168">
    <property type="entry name" value="Ala_racemase_N"/>
    <property type="match status" value="1"/>
</dbReference>
<evidence type="ECO:0000313" key="8">
    <source>
        <dbReference type="EMBL" id="OGG71577.1"/>
    </source>
</evidence>
<dbReference type="STRING" id="1798508.A3A35_01765"/>
<dbReference type="InterPro" id="IPR029066">
    <property type="entry name" value="PLP-binding_barrel"/>
</dbReference>
<dbReference type="InterPro" id="IPR000821">
    <property type="entry name" value="Ala_racemase"/>
</dbReference>
<organism evidence="8 9">
    <name type="scientific">Candidatus Kaiserbacteria bacterium RIFCSPLOWO2_01_FULL_51_21</name>
    <dbReference type="NCBI Taxonomy" id="1798508"/>
    <lineage>
        <taxon>Bacteria</taxon>
        <taxon>Candidatus Kaiseribacteriota</taxon>
    </lineage>
</organism>
<feature type="modified residue" description="N6-(pyridoxal phosphate)lysine" evidence="4 5">
    <location>
        <position position="41"/>
    </location>
</feature>
<evidence type="ECO:0000256" key="4">
    <source>
        <dbReference type="HAMAP-Rule" id="MF_01201"/>
    </source>
</evidence>
<dbReference type="PRINTS" id="PR00992">
    <property type="entry name" value="ALARACEMASE"/>
</dbReference>
<evidence type="ECO:0000256" key="5">
    <source>
        <dbReference type="PIRSR" id="PIRSR600821-50"/>
    </source>
</evidence>
<evidence type="ECO:0000256" key="1">
    <source>
        <dbReference type="ARBA" id="ARBA00001933"/>
    </source>
</evidence>
<dbReference type="SMART" id="SM01005">
    <property type="entry name" value="Ala_racemase_C"/>
    <property type="match status" value="1"/>
</dbReference>
<evidence type="ECO:0000256" key="3">
    <source>
        <dbReference type="ARBA" id="ARBA00023235"/>
    </source>
</evidence>
<comment type="caution">
    <text evidence="8">The sequence shown here is derived from an EMBL/GenBank/DDBJ whole genome shotgun (WGS) entry which is preliminary data.</text>
</comment>
<feature type="domain" description="Alanine racemase C-terminal" evidence="7">
    <location>
        <begin position="247"/>
        <end position="375"/>
    </location>
</feature>
<feature type="active site" description="Proton acceptor; specific for L-alanine" evidence="4">
    <location>
        <position position="268"/>
    </location>
</feature>
<dbReference type="PANTHER" id="PTHR30511">
    <property type="entry name" value="ALANINE RACEMASE"/>
    <property type="match status" value="1"/>
</dbReference>
<comment type="similarity">
    <text evidence="4">Belongs to the alanine racemase family.</text>
</comment>
<dbReference type="GO" id="GO:0008784">
    <property type="term" value="F:alanine racemase activity"/>
    <property type="evidence" value="ECO:0007669"/>
    <property type="project" value="UniProtKB-UniRule"/>
</dbReference>
<dbReference type="Gene3D" id="2.40.37.10">
    <property type="entry name" value="Lyase, Ornithine Decarboxylase, Chain A, domain 1"/>
    <property type="match status" value="1"/>
</dbReference>
<dbReference type="GO" id="GO:0005829">
    <property type="term" value="C:cytosol"/>
    <property type="evidence" value="ECO:0007669"/>
    <property type="project" value="TreeGrafter"/>
</dbReference>
<feature type="binding site" evidence="4 6">
    <location>
        <position position="316"/>
    </location>
    <ligand>
        <name>substrate</name>
    </ligand>
</feature>
<comment type="function">
    <text evidence="4">Catalyzes the interconversion of L-alanine and D-alanine. May also act on other amino acids.</text>
</comment>
<dbReference type="EC" id="5.1.1.1" evidence="4"/>
<dbReference type="InterPro" id="IPR009006">
    <property type="entry name" value="Ala_racemase/Decarboxylase_C"/>
</dbReference>
<dbReference type="GO" id="GO:0030632">
    <property type="term" value="P:D-alanine biosynthetic process"/>
    <property type="evidence" value="ECO:0007669"/>
    <property type="project" value="UniProtKB-UniRule"/>
</dbReference>
<reference evidence="8 9" key="1">
    <citation type="journal article" date="2016" name="Nat. Commun.">
        <title>Thousands of microbial genomes shed light on interconnected biogeochemical processes in an aquifer system.</title>
        <authorList>
            <person name="Anantharaman K."/>
            <person name="Brown C.T."/>
            <person name="Hug L.A."/>
            <person name="Sharon I."/>
            <person name="Castelle C.J."/>
            <person name="Probst A.J."/>
            <person name="Thomas B.C."/>
            <person name="Singh A."/>
            <person name="Wilkins M.J."/>
            <person name="Karaoz U."/>
            <person name="Brodie E.L."/>
            <person name="Williams K.H."/>
            <person name="Hubbard S.S."/>
            <person name="Banfield J.F."/>
        </authorList>
    </citation>
    <scope>NUCLEOTIDE SEQUENCE [LARGE SCALE GENOMIC DNA]</scope>
</reference>
<dbReference type="NCBIfam" id="TIGR00492">
    <property type="entry name" value="alr"/>
    <property type="match status" value="1"/>
</dbReference>
<evidence type="ECO:0000256" key="6">
    <source>
        <dbReference type="PIRSR" id="PIRSR600821-52"/>
    </source>
</evidence>
<keyword evidence="3 4" id="KW-0413">Isomerase</keyword>
<comment type="cofactor">
    <cofactor evidence="1 4 5">
        <name>pyridoxal 5'-phosphate</name>
        <dbReference type="ChEBI" id="CHEBI:597326"/>
    </cofactor>
</comment>
<dbReference type="PANTHER" id="PTHR30511:SF0">
    <property type="entry name" value="ALANINE RACEMASE, CATABOLIC-RELATED"/>
    <property type="match status" value="1"/>
</dbReference>
<dbReference type="InterPro" id="IPR011079">
    <property type="entry name" value="Ala_racemase_C"/>
</dbReference>
<dbReference type="CDD" id="cd00430">
    <property type="entry name" value="PLPDE_III_AR"/>
    <property type="match status" value="1"/>
</dbReference>
<dbReference type="GO" id="GO:0030170">
    <property type="term" value="F:pyridoxal phosphate binding"/>
    <property type="evidence" value="ECO:0007669"/>
    <property type="project" value="UniProtKB-UniRule"/>
</dbReference>
<sequence>MPLRTRGIRTWLEINRGNARNNYAFFRNLLRKQASLMAVVKSNAYGHGLVDFSKILEKLGVDWFGVDSVVEGLRLRSRGIQRPILILGYTLPENYTKAARNNVSLTVSTFAGLRDAKRTGAKFHLKVDSGMHRQGFLLQELPQVIKTIQKLKITKRQFEGLYTHLAAPANEKCNRETKRQIKEFRSAAALVRGEGYQPILHAAATGGILQFPEAHFDMVRIGIGLYGLWPAAEFRARRRQPRALKPALSWKSRISEIKSLPKGEAVGYDFTKRLGRQTKTAICPIGYWHGYPRLLSNHGEVLVGGRRAKVLGRVSMDMLVIDITDIQNVAVGSEIVLIGQQGRERISAEELGERAQTSAYEILARLNPLMQKVFV</sequence>
<evidence type="ECO:0000313" key="9">
    <source>
        <dbReference type="Proteomes" id="UP000179115"/>
    </source>
</evidence>
<dbReference type="UniPathway" id="UPA00042">
    <property type="reaction ID" value="UER00497"/>
</dbReference>
<dbReference type="AlphaFoldDB" id="A0A1F6ED93"/>
<accession>A0A1F6ED93</accession>
<feature type="active site" description="Proton acceptor; specific for D-alanine" evidence="4">
    <location>
        <position position="41"/>
    </location>
</feature>
<dbReference type="InterPro" id="IPR001608">
    <property type="entry name" value="Ala_racemase_N"/>
</dbReference>
<comment type="pathway">
    <text evidence="4">Amino-acid biosynthesis; D-alanine biosynthesis; D-alanine from L-alanine: step 1/1.</text>
</comment>
<name>A0A1F6ED93_9BACT</name>
<dbReference type="EMBL" id="MFLV01000014">
    <property type="protein sequence ID" value="OGG71577.1"/>
    <property type="molecule type" value="Genomic_DNA"/>
</dbReference>
<dbReference type="Gene3D" id="3.20.20.10">
    <property type="entry name" value="Alanine racemase"/>
    <property type="match status" value="1"/>
</dbReference>
<keyword evidence="2 4" id="KW-0663">Pyridoxal phosphate</keyword>
<protein>
    <recommendedName>
        <fullName evidence="4">Alanine racemase</fullName>
        <ecNumber evidence="4">5.1.1.1</ecNumber>
    </recommendedName>
</protein>